<protein>
    <recommendedName>
        <fullName evidence="5">Trigger factor</fullName>
        <ecNumber evidence="4">5.2.1.8</ecNumber>
    </recommendedName>
    <alternativeName>
        <fullName evidence="11">PPIase</fullName>
    </alternativeName>
</protein>
<dbReference type="EMBL" id="NRJH01000022">
    <property type="protein sequence ID" value="RIY33058.1"/>
    <property type="molecule type" value="Genomic_DNA"/>
</dbReference>
<dbReference type="PIRSF" id="PIRSF003095">
    <property type="entry name" value="Trigger_factor"/>
    <property type="match status" value="1"/>
</dbReference>
<evidence type="ECO:0000256" key="8">
    <source>
        <dbReference type="ARBA" id="ARBA00023186"/>
    </source>
</evidence>
<feature type="domain" description="Trigger factor ribosome-binding bacterial" evidence="13">
    <location>
        <begin position="1"/>
        <end position="142"/>
    </location>
</feature>
<evidence type="ECO:0000256" key="11">
    <source>
        <dbReference type="ARBA" id="ARBA00029986"/>
    </source>
</evidence>
<name>A0A3A1Y761_9GAMM</name>
<dbReference type="InterPro" id="IPR046357">
    <property type="entry name" value="PPIase_dom_sf"/>
</dbReference>
<evidence type="ECO:0000256" key="6">
    <source>
        <dbReference type="ARBA" id="ARBA00022618"/>
    </source>
</evidence>
<dbReference type="GO" id="GO:0006457">
    <property type="term" value="P:protein folding"/>
    <property type="evidence" value="ECO:0007669"/>
    <property type="project" value="InterPro"/>
</dbReference>
<evidence type="ECO:0000256" key="10">
    <source>
        <dbReference type="ARBA" id="ARBA00023306"/>
    </source>
</evidence>
<keyword evidence="6" id="KW-0132">Cell division</keyword>
<accession>A0A3A1Y761</accession>
<comment type="caution">
    <text evidence="15">The sequence shown here is derived from an EMBL/GenBank/DDBJ whole genome shotgun (WGS) entry which is preliminary data.</text>
</comment>
<evidence type="ECO:0000256" key="1">
    <source>
        <dbReference type="ARBA" id="ARBA00000971"/>
    </source>
</evidence>
<keyword evidence="16" id="KW-1185">Reference proteome</keyword>
<evidence type="ECO:0000256" key="2">
    <source>
        <dbReference type="ARBA" id="ARBA00004496"/>
    </source>
</evidence>
<dbReference type="InterPro" id="IPR036611">
    <property type="entry name" value="Trigger_fac_ribosome-bd_sf"/>
</dbReference>
<dbReference type="OrthoDB" id="9767721at2"/>
<sequence>MSFEVLSKDGLVRQVKFTYDVNKFNAEYKSQVNHLVASKSFKLQGFRPGKVPFNIAEPYFRQEATAEVLRKFEAKSFEEYTEQTKETTLIVFNRDIKWVDDGSKLENIVSFEVTPEIAIKDLSEVSVDYPVVDEDKAVEEMILALRTQRSTYELADKAAEVDDLVEFTATTTDENGIEFAPFTGDISLVVGSYQYPSEFSGEFVGRKAGDEFETKLSFTEAKEYTVKVKVNAVKLRHLGEVDQKFIKEFLNSDKATLEDLKAEIKKNLDREIRANTYNYFLKRVHEKLIELYSDVTLPEHVLEFYVYRRFEAYVINSSKGKNLTRDQIVELTLQEVNKEESTKEIITNEERENLLVELVQSRYIQEYGISVSKEDLDEYIAEVSIMFEQPEQYRREAYNNQNFLQAARAEIVAQKIAQLYKSLVKVNEVPFGYTDLVRYNKGNSL</sequence>
<dbReference type="GO" id="GO:0051301">
    <property type="term" value="P:cell division"/>
    <property type="evidence" value="ECO:0007669"/>
    <property type="project" value="UniProtKB-KW"/>
</dbReference>
<dbReference type="InterPro" id="IPR008880">
    <property type="entry name" value="Trigger_fac_C"/>
</dbReference>
<evidence type="ECO:0000256" key="4">
    <source>
        <dbReference type="ARBA" id="ARBA00013194"/>
    </source>
</evidence>
<dbReference type="SUPFAM" id="SSF54534">
    <property type="entry name" value="FKBP-like"/>
    <property type="match status" value="1"/>
</dbReference>
<comment type="similarity">
    <text evidence="3">Belongs to the FKBP-type PPIase family. Tig subfamily.</text>
</comment>
<dbReference type="InterPro" id="IPR027304">
    <property type="entry name" value="Trigger_fact/SurA_dom_sf"/>
</dbReference>
<dbReference type="Gene3D" id="3.30.70.1050">
    <property type="entry name" value="Trigger factor ribosome-binding domain"/>
    <property type="match status" value="1"/>
</dbReference>
<dbReference type="GO" id="GO:0003755">
    <property type="term" value="F:peptidyl-prolyl cis-trans isomerase activity"/>
    <property type="evidence" value="ECO:0007669"/>
    <property type="project" value="UniProtKB-KW"/>
</dbReference>
<feature type="domain" description="Trigger factor C-terminal" evidence="14">
    <location>
        <begin position="256"/>
        <end position="419"/>
    </location>
</feature>
<dbReference type="SUPFAM" id="SSF102735">
    <property type="entry name" value="Trigger factor ribosome-binding domain"/>
    <property type="match status" value="1"/>
</dbReference>
<dbReference type="GO" id="GO:0005737">
    <property type="term" value="C:cytoplasm"/>
    <property type="evidence" value="ECO:0007669"/>
    <property type="project" value="UniProtKB-SubCell"/>
</dbReference>
<dbReference type="Pfam" id="PF05698">
    <property type="entry name" value="Trigger_C"/>
    <property type="match status" value="1"/>
</dbReference>
<evidence type="ECO:0000256" key="5">
    <source>
        <dbReference type="ARBA" id="ARBA00016902"/>
    </source>
</evidence>
<organism evidence="15 16">
    <name type="scientific">Psittacicella melopsittaci</name>
    <dbReference type="NCBI Taxonomy" id="2028576"/>
    <lineage>
        <taxon>Bacteria</taxon>
        <taxon>Pseudomonadati</taxon>
        <taxon>Pseudomonadota</taxon>
        <taxon>Gammaproteobacteria</taxon>
        <taxon>Pasteurellales</taxon>
        <taxon>Psittacicellaceae</taxon>
        <taxon>Psittacicella</taxon>
    </lineage>
</organism>
<keyword evidence="8" id="KW-0143">Chaperone</keyword>
<gene>
    <name evidence="15" type="primary">tig</name>
    <name evidence="15" type="ORF">CJP74_02735</name>
</gene>
<dbReference type="SUPFAM" id="SSF109998">
    <property type="entry name" value="Triger factor/SurA peptide-binding domain-like"/>
    <property type="match status" value="1"/>
</dbReference>
<evidence type="ECO:0000313" key="16">
    <source>
        <dbReference type="Proteomes" id="UP000266258"/>
    </source>
</evidence>
<dbReference type="EC" id="5.2.1.8" evidence="4"/>
<dbReference type="InterPro" id="IPR008881">
    <property type="entry name" value="Trigger_fac_ribosome-bd_bac"/>
</dbReference>
<evidence type="ECO:0000259" key="14">
    <source>
        <dbReference type="Pfam" id="PF05698"/>
    </source>
</evidence>
<dbReference type="AlphaFoldDB" id="A0A3A1Y761"/>
<dbReference type="NCBIfam" id="TIGR00115">
    <property type="entry name" value="tig"/>
    <property type="match status" value="1"/>
</dbReference>
<dbReference type="Gene3D" id="3.10.50.40">
    <property type="match status" value="1"/>
</dbReference>
<keyword evidence="9" id="KW-0413">Isomerase</keyword>
<keyword evidence="7" id="KW-0697">Rotamase</keyword>
<reference evidence="15 16" key="1">
    <citation type="submission" date="2017-08" db="EMBL/GenBank/DDBJ databases">
        <title>Reclassification of Bisgaard taxon 37 and 44.</title>
        <authorList>
            <person name="Christensen H."/>
        </authorList>
    </citation>
    <scope>NUCLEOTIDE SEQUENCE [LARGE SCALE GENOMIC DNA]</scope>
    <source>
        <strain evidence="15 16">B96_4</strain>
    </source>
</reference>
<dbReference type="GO" id="GO:0015031">
    <property type="term" value="P:protein transport"/>
    <property type="evidence" value="ECO:0007669"/>
    <property type="project" value="InterPro"/>
</dbReference>
<proteinExistence type="inferred from homology"/>
<keyword evidence="12" id="KW-0175">Coiled coil</keyword>
<evidence type="ECO:0000256" key="12">
    <source>
        <dbReference type="SAM" id="Coils"/>
    </source>
</evidence>
<evidence type="ECO:0000313" key="15">
    <source>
        <dbReference type="EMBL" id="RIY33058.1"/>
    </source>
</evidence>
<dbReference type="InterPro" id="IPR037041">
    <property type="entry name" value="Trigger_fac_C_sf"/>
</dbReference>
<evidence type="ECO:0000259" key="13">
    <source>
        <dbReference type="Pfam" id="PF05697"/>
    </source>
</evidence>
<comment type="catalytic activity">
    <reaction evidence="1">
        <text>[protein]-peptidylproline (omega=180) = [protein]-peptidylproline (omega=0)</text>
        <dbReference type="Rhea" id="RHEA:16237"/>
        <dbReference type="Rhea" id="RHEA-COMP:10747"/>
        <dbReference type="Rhea" id="RHEA-COMP:10748"/>
        <dbReference type="ChEBI" id="CHEBI:83833"/>
        <dbReference type="ChEBI" id="CHEBI:83834"/>
        <dbReference type="EC" id="5.2.1.8"/>
    </reaction>
</comment>
<feature type="coiled-coil region" evidence="12">
    <location>
        <begin position="247"/>
        <end position="274"/>
    </location>
</feature>
<dbReference type="Proteomes" id="UP000266258">
    <property type="component" value="Unassembled WGS sequence"/>
</dbReference>
<evidence type="ECO:0000256" key="7">
    <source>
        <dbReference type="ARBA" id="ARBA00023110"/>
    </source>
</evidence>
<dbReference type="RefSeq" id="WP_119496742.1">
    <property type="nucleotide sequence ID" value="NZ_NRJH01000022.1"/>
</dbReference>
<comment type="subcellular location">
    <subcellularLocation>
        <location evidence="2">Cytoplasm</location>
    </subcellularLocation>
</comment>
<dbReference type="Gene3D" id="1.10.3120.10">
    <property type="entry name" value="Trigger factor, C-terminal domain"/>
    <property type="match status" value="1"/>
</dbReference>
<evidence type="ECO:0000256" key="3">
    <source>
        <dbReference type="ARBA" id="ARBA00005464"/>
    </source>
</evidence>
<dbReference type="Pfam" id="PF05697">
    <property type="entry name" value="Trigger_N"/>
    <property type="match status" value="1"/>
</dbReference>
<dbReference type="InterPro" id="IPR005215">
    <property type="entry name" value="Trig_fac"/>
</dbReference>
<keyword evidence="10" id="KW-0131">Cell cycle</keyword>
<evidence type="ECO:0000256" key="9">
    <source>
        <dbReference type="ARBA" id="ARBA00023235"/>
    </source>
</evidence>